<dbReference type="OrthoDB" id="189226at2759"/>
<dbReference type="EMBL" id="BFEA01000216">
    <property type="protein sequence ID" value="GBG75024.1"/>
    <property type="molecule type" value="Genomic_DNA"/>
</dbReference>
<reference evidence="9 10" key="1">
    <citation type="journal article" date="2018" name="Cell">
        <title>The Chara Genome: Secondary Complexity and Implications for Plant Terrestrialization.</title>
        <authorList>
            <person name="Nishiyama T."/>
            <person name="Sakayama H."/>
            <person name="Vries J.D."/>
            <person name="Buschmann H."/>
            <person name="Saint-Marcoux D."/>
            <person name="Ullrich K.K."/>
            <person name="Haas F.B."/>
            <person name="Vanderstraeten L."/>
            <person name="Becker D."/>
            <person name="Lang D."/>
            <person name="Vosolsobe S."/>
            <person name="Rombauts S."/>
            <person name="Wilhelmsson P.K.I."/>
            <person name="Janitza P."/>
            <person name="Kern R."/>
            <person name="Heyl A."/>
            <person name="Rumpler F."/>
            <person name="Villalobos L.I.A.C."/>
            <person name="Clay J.M."/>
            <person name="Skokan R."/>
            <person name="Toyoda A."/>
            <person name="Suzuki Y."/>
            <person name="Kagoshima H."/>
            <person name="Schijlen E."/>
            <person name="Tajeshwar N."/>
            <person name="Catarino B."/>
            <person name="Hetherington A.J."/>
            <person name="Saltykova A."/>
            <person name="Bonnot C."/>
            <person name="Breuninger H."/>
            <person name="Symeonidi A."/>
            <person name="Radhakrishnan G.V."/>
            <person name="Van Nieuwerburgh F."/>
            <person name="Deforce D."/>
            <person name="Chang C."/>
            <person name="Karol K.G."/>
            <person name="Hedrich R."/>
            <person name="Ulvskov P."/>
            <person name="Glockner G."/>
            <person name="Delwiche C.F."/>
            <person name="Petrasek J."/>
            <person name="Van de Peer Y."/>
            <person name="Friml J."/>
            <person name="Beilby M."/>
            <person name="Dolan L."/>
            <person name="Kohara Y."/>
            <person name="Sugano S."/>
            <person name="Fujiyama A."/>
            <person name="Delaux P.-M."/>
            <person name="Quint M."/>
            <person name="TheiBen G."/>
            <person name="Hagemann M."/>
            <person name="Harholt J."/>
            <person name="Dunand C."/>
            <person name="Zachgo S."/>
            <person name="Langdale J."/>
            <person name="Maumus F."/>
            <person name="Straeten D.V.D."/>
            <person name="Gould S.B."/>
            <person name="Rensing S.A."/>
        </authorList>
    </citation>
    <scope>NUCLEOTIDE SEQUENCE [LARGE SCALE GENOMIC DNA]</scope>
    <source>
        <strain evidence="9 10">S276</strain>
    </source>
</reference>
<keyword evidence="10" id="KW-1185">Reference proteome</keyword>
<dbReference type="UniPathway" id="UPA00557">
    <property type="reaction ID" value="UER00613"/>
</dbReference>
<evidence type="ECO:0000259" key="8">
    <source>
        <dbReference type="Pfam" id="PF16076"/>
    </source>
</evidence>
<dbReference type="Proteomes" id="UP000265515">
    <property type="component" value="Unassembled WGS sequence"/>
</dbReference>
<dbReference type="PANTHER" id="PTHR10983">
    <property type="entry name" value="1-ACYLGLYCEROL-3-PHOSPHATE ACYLTRANSFERASE-RELATED"/>
    <property type="match status" value="1"/>
</dbReference>
<feature type="transmembrane region" description="Helical" evidence="7">
    <location>
        <begin position="183"/>
        <end position="202"/>
    </location>
</feature>
<dbReference type="InterPro" id="IPR032098">
    <property type="entry name" value="Acyltransf_C"/>
</dbReference>
<dbReference type="CDD" id="cd07990">
    <property type="entry name" value="LPLAT_LCLAT1-like"/>
    <property type="match status" value="1"/>
</dbReference>
<feature type="domain" description="Acyltransferase C-terminal" evidence="8">
    <location>
        <begin position="105"/>
        <end position="173"/>
    </location>
</feature>
<dbReference type="Gramene" id="GBG75024">
    <property type="protein sequence ID" value="GBG75024"/>
    <property type="gene ID" value="CBR_g19539"/>
</dbReference>
<protein>
    <recommendedName>
        <fullName evidence="4">1-acylglycerol-3-phosphate O-acyltransferase</fullName>
        <ecNumber evidence="4">2.3.1.51</ecNumber>
    </recommendedName>
</protein>
<dbReference type="STRING" id="69332.A0A388KY91"/>
<evidence type="ECO:0000256" key="3">
    <source>
        <dbReference type="ARBA" id="ARBA00008655"/>
    </source>
</evidence>
<gene>
    <name evidence="9" type="ORF">CBR_g19539</name>
</gene>
<evidence type="ECO:0000256" key="2">
    <source>
        <dbReference type="ARBA" id="ARBA00004728"/>
    </source>
</evidence>
<evidence type="ECO:0000256" key="4">
    <source>
        <dbReference type="ARBA" id="ARBA00013211"/>
    </source>
</evidence>
<evidence type="ECO:0000256" key="7">
    <source>
        <dbReference type="SAM" id="Phobius"/>
    </source>
</evidence>
<feature type="transmembrane region" description="Helical" evidence="7">
    <location>
        <begin position="208"/>
        <end position="230"/>
    </location>
</feature>
<keyword evidence="7" id="KW-0472">Membrane</keyword>
<keyword evidence="7" id="KW-0812">Transmembrane</keyword>
<keyword evidence="5" id="KW-0808">Transferase</keyword>
<organism evidence="9 10">
    <name type="scientific">Chara braunii</name>
    <name type="common">Braun's stonewort</name>
    <dbReference type="NCBI Taxonomy" id="69332"/>
    <lineage>
        <taxon>Eukaryota</taxon>
        <taxon>Viridiplantae</taxon>
        <taxon>Streptophyta</taxon>
        <taxon>Charophyceae</taxon>
        <taxon>Charales</taxon>
        <taxon>Characeae</taxon>
        <taxon>Chara</taxon>
    </lineage>
</organism>
<evidence type="ECO:0000313" key="10">
    <source>
        <dbReference type="Proteomes" id="UP000265515"/>
    </source>
</evidence>
<comment type="pathway">
    <text evidence="2">Phospholipid metabolism; CDP-diacylglycerol biosynthesis; CDP-diacylglycerol from sn-glycerol 3-phosphate: step 2/3.</text>
</comment>
<comment type="catalytic activity">
    <reaction evidence="1">
        <text>a 1-acyl-sn-glycero-3-phosphate + an acyl-CoA = a 1,2-diacyl-sn-glycero-3-phosphate + CoA</text>
        <dbReference type="Rhea" id="RHEA:19709"/>
        <dbReference type="ChEBI" id="CHEBI:57287"/>
        <dbReference type="ChEBI" id="CHEBI:57970"/>
        <dbReference type="ChEBI" id="CHEBI:58342"/>
        <dbReference type="ChEBI" id="CHEBI:58608"/>
        <dbReference type="EC" id="2.3.1.51"/>
    </reaction>
</comment>
<keyword evidence="7" id="KW-1133">Transmembrane helix</keyword>
<comment type="caution">
    <text evidence="9">The sequence shown here is derived from an EMBL/GenBank/DDBJ whole genome shotgun (WGS) entry which is preliminary data.</text>
</comment>
<evidence type="ECO:0000256" key="5">
    <source>
        <dbReference type="ARBA" id="ARBA00022679"/>
    </source>
</evidence>
<dbReference type="EC" id="2.3.1.51" evidence="4"/>
<name>A0A388KY91_CHABU</name>
<evidence type="ECO:0000256" key="6">
    <source>
        <dbReference type="ARBA" id="ARBA00023315"/>
    </source>
</evidence>
<proteinExistence type="inferred from homology"/>
<dbReference type="GO" id="GO:0016024">
    <property type="term" value="P:CDP-diacylglycerol biosynthetic process"/>
    <property type="evidence" value="ECO:0007669"/>
    <property type="project" value="UniProtKB-UniPathway"/>
</dbReference>
<evidence type="ECO:0000313" key="9">
    <source>
        <dbReference type="EMBL" id="GBG75024.1"/>
    </source>
</evidence>
<dbReference type="GO" id="GO:0003841">
    <property type="term" value="F:1-acylglycerol-3-phosphate O-acyltransferase activity"/>
    <property type="evidence" value="ECO:0007669"/>
    <property type="project" value="UniProtKB-EC"/>
</dbReference>
<dbReference type="GO" id="GO:0012505">
    <property type="term" value="C:endomembrane system"/>
    <property type="evidence" value="ECO:0007669"/>
    <property type="project" value="TreeGrafter"/>
</dbReference>
<dbReference type="AlphaFoldDB" id="A0A388KY91"/>
<evidence type="ECO:0000256" key="1">
    <source>
        <dbReference type="ARBA" id="ARBA00001141"/>
    </source>
</evidence>
<comment type="similarity">
    <text evidence="3">Belongs to the 1-acyl-sn-glycerol-3-phosphate acyltransferase family.</text>
</comment>
<sequence length="231" mass="26965">MLEFLFLERKWEDDRLAIAKHLEGFSDRRSPIWLCMFPEGTDFSEAKKIKCNEYAKEHGLPGSHHVLLPRTKGFVACLKALRNSIDAVYDLTIAYRNSDPTLLEILFGRNPSEVHIHVKRVELRSIPADEDEASAWLYKVYQEKDHLLKDFYANGRFPRGSQGSGNTFKDDGEHRQSFLRCRVAWTLFPFLCCLGIWLFFLYTFVKLWFVFVFVVLWTMAVCKCFPPAILN</sequence>
<dbReference type="Pfam" id="PF16076">
    <property type="entry name" value="Acyltransf_C"/>
    <property type="match status" value="1"/>
</dbReference>
<accession>A0A388KY91</accession>
<dbReference type="PANTHER" id="PTHR10983:SF16">
    <property type="entry name" value="LYSOCARDIOLIPIN ACYLTRANSFERASE 1"/>
    <property type="match status" value="1"/>
</dbReference>
<keyword evidence="6" id="KW-0012">Acyltransferase</keyword>